<dbReference type="GO" id="GO:0005886">
    <property type="term" value="C:plasma membrane"/>
    <property type="evidence" value="ECO:0007669"/>
    <property type="project" value="UniProtKB-SubCell"/>
</dbReference>
<keyword evidence="3" id="KW-1003">Cell membrane</keyword>
<organism evidence="9 10">
    <name type="scientific">Kroppenstedtia pulmonis</name>
    <dbReference type="NCBI Taxonomy" id="1380685"/>
    <lineage>
        <taxon>Bacteria</taxon>
        <taxon>Bacillati</taxon>
        <taxon>Bacillota</taxon>
        <taxon>Bacilli</taxon>
        <taxon>Bacillales</taxon>
        <taxon>Thermoactinomycetaceae</taxon>
        <taxon>Kroppenstedtia</taxon>
    </lineage>
</organism>
<dbReference type="AlphaFoldDB" id="A0A7D4BF16"/>
<evidence type="ECO:0000256" key="2">
    <source>
        <dbReference type="ARBA" id="ARBA00006448"/>
    </source>
</evidence>
<dbReference type="PANTHER" id="PTHR34582">
    <property type="entry name" value="UPF0702 TRANSMEMBRANE PROTEIN YCAP"/>
    <property type="match status" value="1"/>
</dbReference>
<keyword evidence="4 7" id="KW-0812">Transmembrane</keyword>
<evidence type="ECO:0000259" key="8">
    <source>
        <dbReference type="Pfam" id="PF04239"/>
    </source>
</evidence>
<dbReference type="Pfam" id="PF04239">
    <property type="entry name" value="DUF421"/>
    <property type="match status" value="1"/>
</dbReference>
<feature type="transmembrane region" description="Helical" evidence="7">
    <location>
        <begin position="6"/>
        <end position="23"/>
    </location>
</feature>
<comment type="similarity">
    <text evidence="2">Belongs to the UPF0702 family.</text>
</comment>
<gene>
    <name evidence="9" type="ORF">GXN76_05900</name>
</gene>
<comment type="subcellular location">
    <subcellularLocation>
        <location evidence="1">Cell membrane</location>
        <topology evidence="1">Multi-pass membrane protein</topology>
    </subcellularLocation>
</comment>
<keyword evidence="10" id="KW-1185">Reference proteome</keyword>
<dbReference type="KEGG" id="kpul:GXN76_05900"/>
<evidence type="ECO:0000256" key="6">
    <source>
        <dbReference type="ARBA" id="ARBA00023136"/>
    </source>
</evidence>
<evidence type="ECO:0000256" key="3">
    <source>
        <dbReference type="ARBA" id="ARBA00022475"/>
    </source>
</evidence>
<evidence type="ECO:0000313" key="9">
    <source>
        <dbReference type="EMBL" id="QKG84052.1"/>
    </source>
</evidence>
<dbReference type="InterPro" id="IPR007353">
    <property type="entry name" value="DUF421"/>
</dbReference>
<feature type="domain" description="YetF C-terminal" evidence="8">
    <location>
        <begin position="78"/>
        <end position="208"/>
    </location>
</feature>
<reference evidence="9 10" key="1">
    <citation type="submission" date="2020-01" db="EMBL/GenBank/DDBJ databases">
        <authorList>
            <person name="Gulvik C.A."/>
            <person name="Batra D.G."/>
        </authorList>
    </citation>
    <scope>NUCLEOTIDE SEQUENCE [LARGE SCALE GENOMIC DNA]</scope>
    <source>
        <strain evidence="9 10">W9323</strain>
    </source>
</reference>
<dbReference type="PANTHER" id="PTHR34582:SF5">
    <property type="entry name" value="UPF0702 TRANSMEMBRANE PROTEIN YETF"/>
    <property type="match status" value="1"/>
</dbReference>
<evidence type="ECO:0000256" key="5">
    <source>
        <dbReference type="ARBA" id="ARBA00022989"/>
    </source>
</evidence>
<dbReference type="Gene3D" id="3.30.240.20">
    <property type="entry name" value="bsu07140 like domains"/>
    <property type="match status" value="2"/>
</dbReference>
<accession>A0A7D4BF16</accession>
<keyword evidence="5 7" id="KW-1133">Transmembrane helix</keyword>
<dbReference type="InterPro" id="IPR023090">
    <property type="entry name" value="UPF0702_alpha/beta_dom_sf"/>
</dbReference>
<evidence type="ECO:0000313" key="10">
    <source>
        <dbReference type="Proteomes" id="UP000503088"/>
    </source>
</evidence>
<dbReference type="RefSeq" id="WP_173221370.1">
    <property type="nucleotide sequence ID" value="NZ_CP048104.1"/>
</dbReference>
<dbReference type="Proteomes" id="UP000503088">
    <property type="component" value="Chromosome"/>
</dbReference>
<evidence type="ECO:0000256" key="1">
    <source>
        <dbReference type="ARBA" id="ARBA00004651"/>
    </source>
</evidence>
<name>A0A7D4BF16_9BACL</name>
<feature type="transmembrane region" description="Helical" evidence="7">
    <location>
        <begin position="57"/>
        <end position="76"/>
    </location>
</feature>
<evidence type="ECO:0000256" key="4">
    <source>
        <dbReference type="ARBA" id="ARBA00022692"/>
    </source>
</evidence>
<protein>
    <submittedName>
        <fullName evidence="9">DUF421 domain-containing protein</fullName>
    </submittedName>
</protein>
<dbReference type="EMBL" id="CP048104">
    <property type="protein sequence ID" value="QKG84052.1"/>
    <property type="molecule type" value="Genomic_DNA"/>
</dbReference>
<proteinExistence type="inferred from homology"/>
<sequence>MLIYIGKVFLLFTVAVGGLHIMGKSTRLKVTPHDLVAIVMMAALATNPILVDDLWMTLLAVFLIAVIHLLYAKLTLYKWTNRFLLGEPTILVQHGKIIKANLQRCETSISELLAHIRARGYRDLREVQYVILEPTGELTVLPKDDLYPLTPRDVDLKMKNKGIALSLIVDGQIQRSNLKIINRDEYWLKQQLHEKGIRDIHKVLYAAVLDTPHELYIDDGQG</sequence>
<keyword evidence="6 7" id="KW-0472">Membrane</keyword>
<evidence type="ECO:0000256" key="7">
    <source>
        <dbReference type="SAM" id="Phobius"/>
    </source>
</evidence>